<evidence type="ECO:0000313" key="3">
    <source>
        <dbReference type="Proteomes" id="UP001165124"/>
    </source>
</evidence>
<feature type="region of interest" description="Disordered" evidence="1">
    <location>
        <begin position="1"/>
        <end position="57"/>
    </location>
</feature>
<dbReference type="EMBL" id="BSRZ01000007">
    <property type="protein sequence ID" value="GLW65061.1"/>
    <property type="molecule type" value="Genomic_DNA"/>
</dbReference>
<sequence length="57" mass="6003">MTRTNPAARVRAAHPAASDDRPRRTRPERRESGPADAPIGGPDAALVAPCTLSAVDR</sequence>
<protein>
    <submittedName>
        <fullName evidence="2">Uncharacterized protein</fullName>
    </submittedName>
</protein>
<dbReference type="AlphaFoldDB" id="A0A9W6PY21"/>
<comment type="caution">
    <text evidence="2">The sequence shown here is derived from an EMBL/GenBank/DDBJ whole genome shotgun (WGS) entry which is preliminary data.</text>
</comment>
<accession>A0A9W6PY21</accession>
<evidence type="ECO:0000256" key="1">
    <source>
        <dbReference type="SAM" id="MobiDB-lite"/>
    </source>
</evidence>
<reference evidence="2" key="1">
    <citation type="submission" date="2023-02" db="EMBL/GenBank/DDBJ databases">
        <title>Actinomadura rubrobrunea NBRC 14622.</title>
        <authorList>
            <person name="Ichikawa N."/>
            <person name="Sato H."/>
            <person name="Tonouchi N."/>
        </authorList>
    </citation>
    <scope>NUCLEOTIDE SEQUENCE</scope>
    <source>
        <strain evidence="2">NBRC 14622</strain>
    </source>
</reference>
<feature type="compositionally biased region" description="Low complexity" evidence="1">
    <location>
        <begin position="34"/>
        <end position="45"/>
    </location>
</feature>
<name>A0A9W6PY21_9ACTN</name>
<evidence type="ECO:0000313" key="2">
    <source>
        <dbReference type="EMBL" id="GLW65061.1"/>
    </source>
</evidence>
<keyword evidence="3" id="KW-1185">Reference proteome</keyword>
<organism evidence="2 3">
    <name type="scientific">Actinomadura rubrobrunea</name>
    <dbReference type="NCBI Taxonomy" id="115335"/>
    <lineage>
        <taxon>Bacteria</taxon>
        <taxon>Bacillati</taxon>
        <taxon>Actinomycetota</taxon>
        <taxon>Actinomycetes</taxon>
        <taxon>Streptosporangiales</taxon>
        <taxon>Thermomonosporaceae</taxon>
        <taxon>Actinomadura</taxon>
    </lineage>
</organism>
<dbReference type="Proteomes" id="UP001165124">
    <property type="component" value="Unassembled WGS sequence"/>
</dbReference>
<proteinExistence type="predicted"/>
<feature type="compositionally biased region" description="Low complexity" evidence="1">
    <location>
        <begin position="1"/>
        <end position="16"/>
    </location>
</feature>
<gene>
    <name evidence="2" type="ORF">Arub01_33050</name>
</gene>